<dbReference type="Proteomes" id="UP000515150">
    <property type="component" value="Chromosome 19"/>
</dbReference>
<feature type="compositionally biased region" description="Low complexity" evidence="3">
    <location>
        <begin position="362"/>
        <end position="376"/>
    </location>
</feature>
<dbReference type="RefSeq" id="XP_028991305.1">
    <property type="nucleotide sequence ID" value="XM_029135472.2"/>
</dbReference>
<accession>A0A6P7LB59</accession>
<feature type="region of interest" description="Disordered" evidence="3">
    <location>
        <begin position="1"/>
        <end position="54"/>
    </location>
</feature>
<dbReference type="Gene3D" id="1.20.58.1540">
    <property type="entry name" value="Actin interacting protein 3, C-terminal domain"/>
    <property type="match status" value="1"/>
</dbReference>
<dbReference type="GO" id="GO:0015629">
    <property type="term" value="C:actin cytoskeleton"/>
    <property type="evidence" value="ECO:0007669"/>
    <property type="project" value="TreeGrafter"/>
</dbReference>
<dbReference type="InterPro" id="IPR022782">
    <property type="entry name" value="AIP3-like_C"/>
</dbReference>
<feature type="coiled-coil region" evidence="2">
    <location>
        <begin position="749"/>
        <end position="802"/>
    </location>
</feature>
<feature type="compositionally biased region" description="Polar residues" evidence="3">
    <location>
        <begin position="44"/>
        <end position="54"/>
    </location>
</feature>
<dbReference type="GO" id="GO:0061001">
    <property type="term" value="P:regulation of dendritic spine morphogenesis"/>
    <property type="evidence" value="ECO:0007669"/>
    <property type="project" value="TreeGrafter"/>
</dbReference>
<feature type="compositionally biased region" description="Basic and acidic residues" evidence="3">
    <location>
        <begin position="618"/>
        <end position="628"/>
    </location>
</feature>
<evidence type="ECO:0000256" key="3">
    <source>
        <dbReference type="SAM" id="MobiDB-lite"/>
    </source>
</evidence>
<feature type="compositionally biased region" description="Low complexity" evidence="3">
    <location>
        <begin position="306"/>
        <end position="325"/>
    </location>
</feature>
<feature type="region of interest" description="Disordered" evidence="3">
    <location>
        <begin position="519"/>
        <end position="559"/>
    </location>
</feature>
<name>A0A6P7LB59_BETSP</name>
<feature type="region of interest" description="Disordered" evidence="3">
    <location>
        <begin position="1183"/>
        <end position="1252"/>
    </location>
</feature>
<reference evidence="6" key="1">
    <citation type="submission" date="2025-08" db="UniProtKB">
        <authorList>
            <consortium name="RefSeq"/>
        </authorList>
    </citation>
    <scope>IDENTIFICATION</scope>
</reference>
<feature type="compositionally biased region" description="Pro residues" evidence="3">
    <location>
        <begin position="1085"/>
        <end position="1094"/>
    </location>
</feature>
<dbReference type="CTD" id="619267"/>
<feature type="compositionally biased region" description="Basic and acidic residues" evidence="3">
    <location>
        <begin position="386"/>
        <end position="395"/>
    </location>
</feature>
<feature type="region of interest" description="Disordered" evidence="3">
    <location>
        <begin position="1079"/>
        <end position="1107"/>
    </location>
</feature>
<dbReference type="PANTHER" id="PTHR22741">
    <property type="entry name" value="P140CAP/SNIP-RELATED"/>
    <property type="match status" value="1"/>
</dbReference>
<dbReference type="PANTHER" id="PTHR22741:SF5">
    <property type="entry name" value="SRC KINASE SIGNALING INHIBITOR 1"/>
    <property type="match status" value="1"/>
</dbReference>
<protein>
    <submittedName>
        <fullName evidence="6">SRC kinase signaling inhibitor 1 isoform X1</fullName>
    </submittedName>
</protein>
<feature type="region of interest" description="Disordered" evidence="3">
    <location>
        <begin position="616"/>
        <end position="643"/>
    </location>
</feature>
<evidence type="ECO:0000313" key="5">
    <source>
        <dbReference type="Proteomes" id="UP000515150"/>
    </source>
</evidence>
<keyword evidence="1 2" id="KW-0175">Coiled coil</keyword>
<keyword evidence="5" id="KW-1185">Reference proteome</keyword>
<feature type="compositionally biased region" description="Basic residues" evidence="3">
    <location>
        <begin position="347"/>
        <end position="361"/>
    </location>
</feature>
<evidence type="ECO:0000256" key="1">
    <source>
        <dbReference type="ARBA" id="ARBA00023054"/>
    </source>
</evidence>
<dbReference type="Pfam" id="PF03915">
    <property type="entry name" value="AIP3"/>
    <property type="match status" value="1"/>
</dbReference>
<evidence type="ECO:0000256" key="2">
    <source>
        <dbReference type="SAM" id="Coils"/>
    </source>
</evidence>
<evidence type="ECO:0000259" key="4">
    <source>
        <dbReference type="Pfam" id="PF03915"/>
    </source>
</evidence>
<feature type="region of interest" description="Disordered" evidence="3">
    <location>
        <begin position="381"/>
        <end position="400"/>
    </location>
</feature>
<feature type="compositionally biased region" description="Polar residues" evidence="3">
    <location>
        <begin position="1197"/>
        <end position="1208"/>
    </location>
</feature>
<organism evidence="5 6">
    <name type="scientific">Betta splendens</name>
    <name type="common">Siamese fighting fish</name>
    <dbReference type="NCBI Taxonomy" id="158456"/>
    <lineage>
        <taxon>Eukaryota</taxon>
        <taxon>Metazoa</taxon>
        <taxon>Chordata</taxon>
        <taxon>Craniata</taxon>
        <taxon>Vertebrata</taxon>
        <taxon>Euteleostomi</taxon>
        <taxon>Actinopterygii</taxon>
        <taxon>Neopterygii</taxon>
        <taxon>Teleostei</taxon>
        <taxon>Neoteleostei</taxon>
        <taxon>Acanthomorphata</taxon>
        <taxon>Anabantaria</taxon>
        <taxon>Anabantiformes</taxon>
        <taxon>Anabantoidei</taxon>
        <taxon>Osphronemidae</taxon>
        <taxon>Betta</taxon>
    </lineage>
</organism>
<sequence>MGNSSFPGREKRKGPMISAGDAEFPRDYHTLAAGGGRGTRRFPDNSNGGFTSSSLDRRHNAVAAKSLEALNSIHKADIERQRDALMDLQKNKYSNSPGSVSQGSAAASRQQQPNYWSFKTRTPRVTRLSPTQPALADQASRVSFASAENLETMSEPDIPIGFSRMNRLRQSLPLARSSSQAKLRAPGILFLQLGEETRRVHLTHELTSLDTLRALIVHMFPQRLTMAMLRSPSTALLIKDETRNVFYELEDPRDVQDRCVIKIYCKEPIYGTYPGHHNPHLANGDLRREMVYAPQDSPPTRRLTNPPMSSQHSSSSASPPQGSPSRARLLYSGGRPSSYAGPPHTHSLPHPHPHSQSHHSSPHQQPQLHQPHHTQPAFCTSSSAILERRDVKPDDEVGGSRSMVLLRGDDRGGIYADPYSLGPDTSRLSLAGGPHSPLPARADPYGSLYRRGGGVGAGSVRSLTSYSAAALQGELMETGALYRPGGPLYNDAYAASMLAMGLRVPPPSSPQKIPDMRDSYAGTMPARGSPGRQSLRRDSVTSSVFGDSPKARGPGPGLGLTSEQLCLMASAGGEGVGSGGYGSPLLGNETETRERMEAMEKQIASLTGLLQRVLSRAPEPESPEKMESASDCSGTDTGRTKKKTALTPSAPLALMPPPSSGANQPVTVSRLQMQLHLQGLQHNTNALRKQLSQLRNMQLENQDTVLSLLRQTESELSLMMLDAMRTQEDPLQRQRLLVEEERLKYLNQEELLIQQLHDLEKSVEELQRNLAVNHGLVTEQDVEQKSKELRLLGETLTELKNQFPSLQSKMRVVLRVEVEAVKFLKEEPHRLEALLKRCNTMMDALSTLRSVLYPSCMYRQVTEGVWKGPEDLIQTPKTTDMSRSSDLDILNSPPLSLSDLSTGAGLANWMPMSASDVDVSGPEQDIQPAMSFRNRVLDELPGRRPADKSVSAEVRLAAERDWEEKRASLTQFSAQDINRLLEETQAELMKAIPDLDFAARHINKPAVPPKPQITIPITSTSAACPAAGTVGTTASTMTTTTPSSDQQPGKVQLAAQKLNSMEGVSSPRASVDLNVAKYRTEKPSKSPPPPPPRRSFPSVHGLTTNRTGEVIVTSKNLKMEEDGDLPKTLVKLRRTPCDIPRPASTPPVIAASAIQDEDDEEKIIAELEIFQRAPVNACNKRYSVPPKATAAPPCSSGPMSRKNSSNSPGPLKGPTVAARLKHLQQGSLERPKGRKQKEDVPKVQGQQQVFHF</sequence>
<gene>
    <name evidence="6" type="primary">srcin1b</name>
</gene>
<dbReference type="GO" id="GO:0014069">
    <property type="term" value="C:postsynaptic density"/>
    <property type="evidence" value="ECO:0007669"/>
    <property type="project" value="TreeGrafter"/>
</dbReference>
<proteinExistence type="predicted"/>
<feature type="region of interest" description="Disordered" evidence="3">
    <location>
        <begin position="295"/>
        <end position="376"/>
    </location>
</feature>
<dbReference type="GO" id="GO:0005737">
    <property type="term" value="C:cytoplasm"/>
    <property type="evidence" value="ECO:0007669"/>
    <property type="project" value="TreeGrafter"/>
</dbReference>
<dbReference type="OrthoDB" id="6022652at2759"/>
<evidence type="ECO:0000313" key="6">
    <source>
        <dbReference type="RefSeq" id="XP_028991305.1"/>
    </source>
</evidence>
<dbReference type="InterPro" id="IPR051825">
    <property type="entry name" value="SRCIN1"/>
</dbReference>
<dbReference type="GeneID" id="114846485"/>
<feature type="compositionally biased region" description="Low complexity" evidence="3">
    <location>
        <begin position="96"/>
        <end position="113"/>
    </location>
</feature>
<feature type="region of interest" description="Disordered" evidence="3">
    <location>
        <begin position="91"/>
        <end position="113"/>
    </location>
</feature>
<dbReference type="AlphaFoldDB" id="A0A6P7LB59"/>
<feature type="domain" description="Actin interacting protein 3-like C-terminal" evidence="4">
    <location>
        <begin position="190"/>
        <end position="264"/>
    </location>
</feature>
<dbReference type="KEGG" id="bspl:114846485"/>
<dbReference type="InParanoid" id="A0A6P7LB59"/>